<name>A0AA40B0T6_9PEZI</name>
<keyword evidence="4" id="KW-1185">Reference proteome</keyword>
<dbReference type="EMBL" id="JAUKUA010000002">
    <property type="protein sequence ID" value="KAK0725576.1"/>
    <property type="molecule type" value="Genomic_DNA"/>
</dbReference>
<comment type="caution">
    <text evidence="3">The sequence shown here is derived from an EMBL/GenBank/DDBJ whole genome shotgun (WGS) entry which is preliminary data.</text>
</comment>
<evidence type="ECO:0000313" key="3">
    <source>
        <dbReference type="EMBL" id="KAK0725576.1"/>
    </source>
</evidence>
<dbReference type="AlphaFoldDB" id="A0AA40B0T6"/>
<protein>
    <submittedName>
        <fullName evidence="3">Uncharacterized protein</fullName>
    </submittedName>
</protein>
<evidence type="ECO:0000313" key="4">
    <source>
        <dbReference type="Proteomes" id="UP001172102"/>
    </source>
</evidence>
<feature type="region of interest" description="Disordered" evidence="1">
    <location>
        <begin position="1"/>
        <end position="38"/>
    </location>
</feature>
<feature type="compositionally biased region" description="Pro residues" evidence="1">
    <location>
        <begin position="1"/>
        <end position="10"/>
    </location>
</feature>
<reference evidence="3" key="1">
    <citation type="submission" date="2023-06" db="EMBL/GenBank/DDBJ databases">
        <title>Genome-scale phylogeny and comparative genomics of the fungal order Sordariales.</title>
        <authorList>
            <consortium name="Lawrence Berkeley National Laboratory"/>
            <person name="Hensen N."/>
            <person name="Bonometti L."/>
            <person name="Westerberg I."/>
            <person name="Brannstrom I.O."/>
            <person name="Guillou S."/>
            <person name="Cros-Aarteil S."/>
            <person name="Calhoun S."/>
            <person name="Haridas S."/>
            <person name="Kuo A."/>
            <person name="Mondo S."/>
            <person name="Pangilinan J."/>
            <person name="Riley R."/>
            <person name="Labutti K."/>
            <person name="Andreopoulos B."/>
            <person name="Lipzen A."/>
            <person name="Chen C."/>
            <person name="Yanf M."/>
            <person name="Daum C."/>
            <person name="Ng V."/>
            <person name="Clum A."/>
            <person name="Steindorff A."/>
            <person name="Ohm R."/>
            <person name="Martin F."/>
            <person name="Silar P."/>
            <person name="Natvig D."/>
            <person name="Lalanne C."/>
            <person name="Gautier V."/>
            <person name="Ament-Velasquez S.L."/>
            <person name="Kruys A."/>
            <person name="Hutchinson M.I."/>
            <person name="Powell A.J."/>
            <person name="Barry K."/>
            <person name="Miller A.N."/>
            <person name="Grigoriev I.V."/>
            <person name="Debuchy R."/>
            <person name="Gladieux P."/>
            <person name="Thoren M.H."/>
            <person name="Johannesson H."/>
        </authorList>
    </citation>
    <scope>NUCLEOTIDE SEQUENCE</scope>
    <source>
        <strain evidence="3">SMH4607-1</strain>
    </source>
</reference>
<accession>A0AA40B0T6</accession>
<feature type="transmembrane region" description="Helical" evidence="2">
    <location>
        <begin position="80"/>
        <end position="100"/>
    </location>
</feature>
<keyword evidence="2" id="KW-1133">Transmembrane helix</keyword>
<proteinExistence type="predicted"/>
<keyword evidence="2" id="KW-0812">Transmembrane</keyword>
<evidence type="ECO:0000256" key="2">
    <source>
        <dbReference type="SAM" id="Phobius"/>
    </source>
</evidence>
<evidence type="ECO:0000256" key="1">
    <source>
        <dbReference type="SAM" id="MobiDB-lite"/>
    </source>
</evidence>
<keyword evidence="2" id="KW-0472">Membrane</keyword>
<organism evidence="3 4">
    <name type="scientific">Lasiosphaeris hirsuta</name>
    <dbReference type="NCBI Taxonomy" id="260670"/>
    <lineage>
        <taxon>Eukaryota</taxon>
        <taxon>Fungi</taxon>
        <taxon>Dikarya</taxon>
        <taxon>Ascomycota</taxon>
        <taxon>Pezizomycotina</taxon>
        <taxon>Sordariomycetes</taxon>
        <taxon>Sordariomycetidae</taxon>
        <taxon>Sordariales</taxon>
        <taxon>Lasiosphaeriaceae</taxon>
        <taxon>Lasiosphaeris</taxon>
    </lineage>
</organism>
<gene>
    <name evidence="3" type="ORF">B0H67DRAFT_135625</name>
</gene>
<dbReference type="Proteomes" id="UP001172102">
    <property type="component" value="Unassembled WGS sequence"/>
</dbReference>
<sequence length="115" mass="12400">MKQTSPPPYEAMPQLTDLEAGGQPTVQPNMEYRNSGGQGNPVSLPGGLSYRCSGCGQLECQGCGHFECQGCSCEETNCRYSGLSILPVLCCVTIVLVVWCSSRSIYFVRPVVQQS</sequence>